<gene>
    <name evidence="3" type="ORF">BCR38DRAFT_402848</name>
</gene>
<keyword evidence="4" id="KW-1185">Reference proteome</keyword>
<evidence type="ECO:0000313" key="3">
    <source>
        <dbReference type="EMBL" id="ORY56168.1"/>
    </source>
</evidence>
<dbReference type="AlphaFoldDB" id="A0A1Y2DA65"/>
<dbReference type="PANTHER" id="PTHR48081">
    <property type="entry name" value="AB HYDROLASE SUPERFAMILY PROTEIN C4A8.06C"/>
    <property type="match status" value="1"/>
</dbReference>
<dbReference type="InParanoid" id="A0A1Y2DA65"/>
<dbReference type="PANTHER" id="PTHR48081:SF8">
    <property type="entry name" value="ALPHA_BETA HYDROLASE FOLD-3 DOMAIN-CONTAINING PROTEIN-RELATED"/>
    <property type="match status" value="1"/>
</dbReference>
<organism evidence="3 4">
    <name type="scientific">Pseudomassariella vexata</name>
    <dbReference type="NCBI Taxonomy" id="1141098"/>
    <lineage>
        <taxon>Eukaryota</taxon>
        <taxon>Fungi</taxon>
        <taxon>Dikarya</taxon>
        <taxon>Ascomycota</taxon>
        <taxon>Pezizomycotina</taxon>
        <taxon>Sordariomycetes</taxon>
        <taxon>Xylariomycetidae</taxon>
        <taxon>Amphisphaeriales</taxon>
        <taxon>Pseudomassariaceae</taxon>
        <taxon>Pseudomassariella</taxon>
    </lineage>
</organism>
<evidence type="ECO:0000256" key="1">
    <source>
        <dbReference type="ARBA" id="ARBA00022801"/>
    </source>
</evidence>
<sequence length="347" mass="38569">MVLGVLRGLQSWFRPAIEALTILNLPWEYRWRLLAFQPLTLIAYSIISLPWAFSRPWKVEWLKIAPGRTLRVLVFDDPSQRPANQGRFRPLHLYIHQGAFIGGVPEDGALFCVKLAKETGAVVISTSYRYAPAHHFPAAIDDIDVVVKYIQMHARERWGADPELMTTSGASAGGNLALALSQQPSCHPPAKTAIKGTVTFYGAIDLRLPPQDKPKPATLPKKDPFQFLLPLYDSYAAPVRAENMENPRMSPAIASANTLPANMLLVVAGIDILVHENLTFVERIKGEIARDPKHAGRRVEALYIENAFHGYLSLPASVTSQALKDMAFNGGIDFIKDVHRKFGWSDN</sequence>
<dbReference type="InterPro" id="IPR013094">
    <property type="entry name" value="AB_hydrolase_3"/>
</dbReference>
<dbReference type="InterPro" id="IPR050300">
    <property type="entry name" value="GDXG_lipolytic_enzyme"/>
</dbReference>
<dbReference type="GeneID" id="63773991"/>
<dbReference type="EMBL" id="MCFJ01000024">
    <property type="protein sequence ID" value="ORY56168.1"/>
    <property type="molecule type" value="Genomic_DNA"/>
</dbReference>
<evidence type="ECO:0000259" key="2">
    <source>
        <dbReference type="Pfam" id="PF07859"/>
    </source>
</evidence>
<name>A0A1Y2DA65_9PEZI</name>
<dbReference type="STRING" id="1141098.A0A1Y2DA65"/>
<dbReference type="Pfam" id="PF07859">
    <property type="entry name" value="Abhydrolase_3"/>
    <property type="match status" value="1"/>
</dbReference>
<reference evidence="3 4" key="1">
    <citation type="submission" date="2016-07" db="EMBL/GenBank/DDBJ databases">
        <title>Pervasive Adenine N6-methylation of Active Genes in Fungi.</title>
        <authorList>
            <consortium name="DOE Joint Genome Institute"/>
            <person name="Mondo S.J."/>
            <person name="Dannebaum R.O."/>
            <person name="Kuo R.C."/>
            <person name="Labutti K."/>
            <person name="Haridas S."/>
            <person name="Kuo A."/>
            <person name="Salamov A."/>
            <person name="Ahrendt S.R."/>
            <person name="Lipzen A."/>
            <person name="Sullivan W."/>
            <person name="Andreopoulos W.B."/>
            <person name="Clum A."/>
            <person name="Lindquist E."/>
            <person name="Daum C."/>
            <person name="Ramamoorthy G.K."/>
            <person name="Gryganskyi A."/>
            <person name="Culley D."/>
            <person name="Magnuson J.K."/>
            <person name="James T.Y."/>
            <person name="O'Malley M.A."/>
            <person name="Stajich J.E."/>
            <person name="Spatafora J.W."/>
            <person name="Visel A."/>
            <person name="Grigoriev I.V."/>
        </authorList>
    </citation>
    <scope>NUCLEOTIDE SEQUENCE [LARGE SCALE GENOMIC DNA]</scope>
    <source>
        <strain evidence="3 4">CBS 129021</strain>
    </source>
</reference>
<evidence type="ECO:0000313" key="4">
    <source>
        <dbReference type="Proteomes" id="UP000193689"/>
    </source>
</evidence>
<proteinExistence type="predicted"/>
<dbReference type="Proteomes" id="UP000193689">
    <property type="component" value="Unassembled WGS sequence"/>
</dbReference>
<dbReference type="Gene3D" id="3.40.50.1820">
    <property type="entry name" value="alpha/beta hydrolase"/>
    <property type="match status" value="1"/>
</dbReference>
<dbReference type="GO" id="GO:0016787">
    <property type="term" value="F:hydrolase activity"/>
    <property type="evidence" value="ECO:0007669"/>
    <property type="project" value="UniProtKB-KW"/>
</dbReference>
<feature type="domain" description="Alpha/beta hydrolase fold-3" evidence="2">
    <location>
        <begin position="93"/>
        <end position="312"/>
    </location>
</feature>
<dbReference type="SUPFAM" id="SSF53474">
    <property type="entry name" value="alpha/beta-Hydrolases"/>
    <property type="match status" value="1"/>
</dbReference>
<keyword evidence="1" id="KW-0378">Hydrolase</keyword>
<dbReference type="RefSeq" id="XP_040710014.1">
    <property type="nucleotide sequence ID" value="XM_040857779.1"/>
</dbReference>
<comment type="caution">
    <text evidence="3">The sequence shown here is derived from an EMBL/GenBank/DDBJ whole genome shotgun (WGS) entry which is preliminary data.</text>
</comment>
<accession>A0A1Y2DA65</accession>
<protein>
    <submittedName>
        <fullName evidence="3">Putative lipase/esterase family protein</fullName>
    </submittedName>
</protein>
<dbReference type="InterPro" id="IPR029058">
    <property type="entry name" value="AB_hydrolase_fold"/>
</dbReference>
<dbReference type="OrthoDB" id="19653at2759"/>